<dbReference type="EMBL" id="PUIN01000001">
    <property type="protein sequence ID" value="PQP06657.1"/>
    <property type="molecule type" value="Genomic_DNA"/>
</dbReference>
<dbReference type="AlphaFoldDB" id="A0A2S8HVR9"/>
<comment type="caution">
    <text evidence="2">The sequence shown here is derived from an EMBL/GenBank/DDBJ whole genome shotgun (WGS) entry which is preliminary data.</text>
</comment>
<keyword evidence="1" id="KW-1133">Transmembrane helix</keyword>
<organism evidence="2 3">
    <name type="scientific">Pseudomonas frederiksbergensis</name>
    <dbReference type="NCBI Taxonomy" id="104087"/>
    <lineage>
        <taxon>Bacteria</taxon>
        <taxon>Pseudomonadati</taxon>
        <taxon>Pseudomonadota</taxon>
        <taxon>Gammaproteobacteria</taxon>
        <taxon>Pseudomonadales</taxon>
        <taxon>Pseudomonadaceae</taxon>
        <taxon>Pseudomonas</taxon>
    </lineage>
</organism>
<sequence length="156" mass="17114">MAAVRRLANRYRETGRSEDLPRTAAINSGFAGALAPAIKLIAFAFSIIRSPNLNRHLGDGRTISFIVPAVQDDCFRGCCRAFAWRQLGNAAYRTLRNFVGASLLAIAVYQSTSMLNVSQSSRAGSLPQWIGGVHTRPMRVYPPWQQLAGALSLYRS</sequence>
<feature type="transmembrane region" description="Helical" evidence="1">
    <location>
        <begin position="24"/>
        <end position="48"/>
    </location>
</feature>
<keyword evidence="1" id="KW-0812">Transmembrane</keyword>
<reference evidence="2 3" key="1">
    <citation type="submission" date="2018-02" db="EMBL/GenBank/DDBJ databases">
        <title>Draft genome sequencing of Pseudomonas frederiksbergensis 11-D3.</title>
        <authorList>
            <person name="Zheng B.-X."/>
        </authorList>
    </citation>
    <scope>NUCLEOTIDE SEQUENCE [LARGE SCALE GENOMIC DNA]</scope>
    <source>
        <strain evidence="2 3">11-D3</strain>
    </source>
</reference>
<proteinExistence type="predicted"/>
<keyword evidence="1" id="KW-0472">Membrane</keyword>
<protein>
    <submittedName>
        <fullName evidence="2">Uncharacterized protein</fullName>
    </submittedName>
</protein>
<name>A0A2S8HVR9_9PSED</name>
<evidence type="ECO:0000313" key="3">
    <source>
        <dbReference type="Proteomes" id="UP000239687"/>
    </source>
</evidence>
<gene>
    <name evidence="2" type="ORF">C5612_02565</name>
</gene>
<evidence type="ECO:0000256" key="1">
    <source>
        <dbReference type="SAM" id="Phobius"/>
    </source>
</evidence>
<dbReference type="Proteomes" id="UP000239687">
    <property type="component" value="Unassembled WGS sequence"/>
</dbReference>
<accession>A0A2S8HVR9</accession>
<evidence type="ECO:0000313" key="2">
    <source>
        <dbReference type="EMBL" id="PQP06657.1"/>
    </source>
</evidence>